<evidence type="ECO:0000313" key="17">
    <source>
        <dbReference type="EMBL" id="GAA0877818.1"/>
    </source>
</evidence>
<dbReference type="EC" id="6.3.2.4" evidence="5 14"/>
<keyword evidence="6 14" id="KW-0963">Cytoplasm</keyword>
<dbReference type="NCBIfam" id="TIGR01205">
    <property type="entry name" value="D_ala_D_alaTIGR"/>
    <property type="match status" value="1"/>
</dbReference>
<keyword evidence="9 15" id="KW-0067">ATP-binding</keyword>
<dbReference type="PANTHER" id="PTHR23132:SF23">
    <property type="entry name" value="D-ALANINE--D-ALANINE LIGASE B"/>
    <property type="match status" value="1"/>
</dbReference>
<evidence type="ECO:0000256" key="8">
    <source>
        <dbReference type="ARBA" id="ARBA00022741"/>
    </source>
</evidence>
<dbReference type="EMBL" id="BAAAFI010000002">
    <property type="protein sequence ID" value="GAA0877818.1"/>
    <property type="molecule type" value="Genomic_DNA"/>
</dbReference>
<evidence type="ECO:0000256" key="10">
    <source>
        <dbReference type="ARBA" id="ARBA00022960"/>
    </source>
</evidence>
<dbReference type="PROSITE" id="PS50975">
    <property type="entry name" value="ATP_GRASP"/>
    <property type="match status" value="1"/>
</dbReference>
<comment type="similarity">
    <text evidence="4 14">Belongs to the D-alanine--D-alanine ligase family.</text>
</comment>
<comment type="catalytic activity">
    <reaction evidence="13 14">
        <text>2 D-alanine + ATP = D-alanyl-D-alanine + ADP + phosphate + H(+)</text>
        <dbReference type="Rhea" id="RHEA:11224"/>
        <dbReference type="ChEBI" id="CHEBI:15378"/>
        <dbReference type="ChEBI" id="CHEBI:30616"/>
        <dbReference type="ChEBI" id="CHEBI:43474"/>
        <dbReference type="ChEBI" id="CHEBI:57416"/>
        <dbReference type="ChEBI" id="CHEBI:57822"/>
        <dbReference type="ChEBI" id="CHEBI:456216"/>
        <dbReference type="EC" id="6.3.2.4"/>
    </reaction>
</comment>
<dbReference type="InterPro" id="IPR005905">
    <property type="entry name" value="D_ala_D_ala"/>
</dbReference>
<comment type="caution">
    <text evidence="17">The sequence shown here is derived from an EMBL/GenBank/DDBJ whole genome shotgun (WGS) entry which is preliminary data.</text>
</comment>
<dbReference type="NCBIfam" id="NF002527">
    <property type="entry name" value="PRK01966.1-3"/>
    <property type="match status" value="1"/>
</dbReference>
<evidence type="ECO:0000256" key="12">
    <source>
        <dbReference type="ARBA" id="ARBA00023316"/>
    </source>
</evidence>
<keyword evidence="18" id="KW-1185">Reference proteome</keyword>
<dbReference type="Pfam" id="PF01820">
    <property type="entry name" value="Dala_Dala_lig_N"/>
    <property type="match status" value="1"/>
</dbReference>
<evidence type="ECO:0000256" key="4">
    <source>
        <dbReference type="ARBA" id="ARBA00010871"/>
    </source>
</evidence>
<proteinExistence type="inferred from homology"/>
<keyword evidence="11 14" id="KW-0573">Peptidoglycan synthesis</keyword>
<evidence type="ECO:0000256" key="15">
    <source>
        <dbReference type="PROSITE-ProRule" id="PRU00409"/>
    </source>
</evidence>
<evidence type="ECO:0000256" key="7">
    <source>
        <dbReference type="ARBA" id="ARBA00022598"/>
    </source>
</evidence>
<sequence length="362" mass="40147">MLSPQGFEALWGLRGKALEGWGKIAYFAVEIFPAMKKTIALVTGGFTGESVISLKSAAVVEKTIDREKYEVYKIFIYPGDWHFLNSGGEKIPVNLNDFSINLGDEKITFDGVFNILHGSPGEDGKLAGYFDMLGIPYTTCDQLTSAITMNKGYTKAIVQDIPELNVAKSIQLFENSPENAGRIQEELALPLFIKPNNGGSSIGMSKVKTWEELQDALEKAFAEDKQVLVEEFVSGREFSIGVFKGKGKITVLPATEIVSSKEFFDYEAKYVPGVTEEITPGRMNEEEVARVDGIVTKVYGKLNCKGAVRVDYFLQHETGKFYFIEINTVPGQTETSLISQQVRAIGMEVKEFYTQLIEEMLG</sequence>
<name>A0ABP3YA97_9BACT</name>
<dbReference type="GO" id="GO:0016874">
    <property type="term" value="F:ligase activity"/>
    <property type="evidence" value="ECO:0007669"/>
    <property type="project" value="UniProtKB-KW"/>
</dbReference>
<evidence type="ECO:0000256" key="3">
    <source>
        <dbReference type="ARBA" id="ARBA00004496"/>
    </source>
</evidence>
<dbReference type="SUPFAM" id="SSF56059">
    <property type="entry name" value="Glutathione synthetase ATP-binding domain-like"/>
    <property type="match status" value="1"/>
</dbReference>
<feature type="domain" description="ATP-grasp" evidence="16">
    <location>
        <begin position="158"/>
        <end position="358"/>
    </location>
</feature>
<evidence type="ECO:0000256" key="14">
    <source>
        <dbReference type="HAMAP-Rule" id="MF_00047"/>
    </source>
</evidence>
<keyword evidence="8 15" id="KW-0547">Nucleotide-binding</keyword>
<evidence type="ECO:0000256" key="9">
    <source>
        <dbReference type="ARBA" id="ARBA00022840"/>
    </source>
</evidence>
<protein>
    <recommendedName>
        <fullName evidence="5 14">D-alanine--D-alanine ligase</fullName>
        <ecNumber evidence="5 14">6.3.2.4</ecNumber>
    </recommendedName>
    <alternativeName>
        <fullName evidence="14">D-Ala-D-Ala ligase</fullName>
    </alternativeName>
    <alternativeName>
        <fullName evidence="14">D-alanylalanine synthetase</fullName>
    </alternativeName>
</protein>
<comment type="pathway">
    <text evidence="14">Cell wall biogenesis; peptidoglycan biosynthesis.</text>
</comment>
<evidence type="ECO:0000256" key="1">
    <source>
        <dbReference type="ARBA" id="ARBA00001936"/>
    </source>
</evidence>
<dbReference type="InterPro" id="IPR000291">
    <property type="entry name" value="D-Ala_lig_Van_CS"/>
</dbReference>
<keyword evidence="7 14" id="KW-0436">Ligase</keyword>
<dbReference type="Gene3D" id="3.30.470.20">
    <property type="entry name" value="ATP-grasp fold, B domain"/>
    <property type="match status" value="1"/>
</dbReference>
<reference evidence="18" key="1">
    <citation type="journal article" date="2019" name="Int. J. Syst. Evol. Microbiol.">
        <title>The Global Catalogue of Microorganisms (GCM) 10K type strain sequencing project: providing services to taxonomists for standard genome sequencing and annotation.</title>
        <authorList>
            <consortium name="The Broad Institute Genomics Platform"/>
            <consortium name="The Broad Institute Genome Sequencing Center for Infectious Disease"/>
            <person name="Wu L."/>
            <person name="Ma J."/>
        </authorList>
    </citation>
    <scope>NUCLEOTIDE SEQUENCE [LARGE SCALE GENOMIC DNA]</scope>
    <source>
        <strain evidence="18">JCM 16112</strain>
    </source>
</reference>
<dbReference type="InterPro" id="IPR011127">
    <property type="entry name" value="Dala_Dala_lig_N"/>
</dbReference>
<evidence type="ECO:0000256" key="5">
    <source>
        <dbReference type="ARBA" id="ARBA00012216"/>
    </source>
</evidence>
<organism evidence="17 18">
    <name type="scientific">Algoriphagus jejuensis</name>
    <dbReference type="NCBI Taxonomy" id="419934"/>
    <lineage>
        <taxon>Bacteria</taxon>
        <taxon>Pseudomonadati</taxon>
        <taxon>Bacteroidota</taxon>
        <taxon>Cytophagia</taxon>
        <taxon>Cytophagales</taxon>
        <taxon>Cyclobacteriaceae</taxon>
        <taxon>Algoriphagus</taxon>
    </lineage>
</organism>
<dbReference type="PROSITE" id="PS00843">
    <property type="entry name" value="DALA_DALA_LIGASE_1"/>
    <property type="match status" value="1"/>
</dbReference>
<accession>A0ABP3YA97</accession>
<evidence type="ECO:0000256" key="11">
    <source>
        <dbReference type="ARBA" id="ARBA00022984"/>
    </source>
</evidence>
<gene>
    <name evidence="14" type="primary">ddl</name>
    <name evidence="17" type="ORF">GCM10009119_07860</name>
</gene>
<keyword evidence="12 14" id="KW-0961">Cell wall biogenesis/degradation</keyword>
<evidence type="ECO:0000256" key="2">
    <source>
        <dbReference type="ARBA" id="ARBA00001946"/>
    </source>
</evidence>
<dbReference type="NCBIfam" id="NF002378">
    <property type="entry name" value="PRK01372.1"/>
    <property type="match status" value="1"/>
</dbReference>
<evidence type="ECO:0000259" key="16">
    <source>
        <dbReference type="PROSITE" id="PS50975"/>
    </source>
</evidence>
<keyword evidence="10 14" id="KW-0133">Cell shape</keyword>
<dbReference type="InterPro" id="IPR013815">
    <property type="entry name" value="ATP_grasp_subdomain_1"/>
</dbReference>
<dbReference type="Gene3D" id="3.30.1490.20">
    <property type="entry name" value="ATP-grasp fold, A domain"/>
    <property type="match status" value="1"/>
</dbReference>
<comment type="subcellular location">
    <subcellularLocation>
        <location evidence="3 14">Cytoplasm</location>
    </subcellularLocation>
</comment>
<comment type="cofactor">
    <cofactor evidence="2">
        <name>Mg(2+)</name>
        <dbReference type="ChEBI" id="CHEBI:18420"/>
    </cofactor>
</comment>
<dbReference type="InterPro" id="IPR011095">
    <property type="entry name" value="Dala_Dala_lig_C"/>
</dbReference>
<dbReference type="InterPro" id="IPR016185">
    <property type="entry name" value="PreATP-grasp_dom_sf"/>
</dbReference>
<comment type="function">
    <text evidence="14">Cell wall formation.</text>
</comment>
<dbReference type="InterPro" id="IPR011761">
    <property type="entry name" value="ATP-grasp"/>
</dbReference>
<evidence type="ECO:0000256" key="13">
    <source>
        <dbReference type="ARBA" id="ARBA00047614"/>
    </source>
</evidence>
<dbReference type="SUPFAM" id="SSF52440">
    <property type="entry name" value="PreATP-grasp domain"/>
    <property type="match status" value="1"/>
</dbReference>
<dbReference type="Proteomes" id="UP001500469">
    <property type="component" value="Unassembled WGS sequence"/>
</dbReference>
<dbReference type="Pfam" id="PF07478">
    <property type="entry name" value="Dala_Dala_lig_C"/>
    <property type="match status" value="1"/>
</dbReference>
<comment type="cofactor">
    <cofactor evidence="1">
        <name>Mn(2+)</name>
        <dbReference type="ChEBI" id="CHEBI:29035"/>
    </cofactor>
</comment>
<dbReference type="PROSITE" id="PS00844">
    <property type="entry name" value="DALA_DALA_LIGASE_2"/>
    <property type="match status" value="1"/>
</dbReference>
<dbReference type="HAMAP" id="MF_00047">
    <property type="entry name" value="Dala_Dala_lig"/>
    <property type="match status" value="1"/>
</dbReference>
<dbReference type="PIRSF" id="PIRSF039102">
    <property type="entry name" value="Ddl/VanB"/>
    <property type="match status" value="1"/>
</dbReference>
<evidence type="ECO:0000256" key="6">
    <source>
        <dbReference type="ARBA" id="ARBA00022490"/>
    </source>
</evidence>
<evidence type="ECO:0000313" key="18">
    <source>
        <dbReference type="Proteomes" id="UP001500469"/>
    </source>
</evidence>
<dbReference type="Gene3D" id="3.40.50.20">
    <property type="match status" value="1"/>
</dbReference>
<dbReference type="PANTHER" id="PTHR23132">
    <property type="entry name" value="D-ALANINE--D-ALANINE LIGASE"/>
    <property type="match status" value="1"/>
</dbReference>